<sequence>MNDATPRVDPSELSHNSASVFRLVARVTAQPTETSLVLSAPTHSGRDAGPVTLDGVRTTAGAGPFVVDKWYEFVCRASDAGDVGFLVLDAVECVLHEGESVSVDAVVALQGLSKQFPEIY</sequence>
<dbReference type="GO" id="GO:0030491">
    <property type="term" value="P:heteroduplex formation"/>
    <property type="evidence" value="ECO:0007669"/>
    <property type="project" value="EnsemblFungi"/>
</dbReference>
<protein>
    <recommendedName>
        <fullName evidence="6">Replication factor A protein 3</fullName>
    </recommendedName>
</protein>
<dbReference type="GO" id="GO:0045184">
    <property type="term" value="P:establishment of protein localization"/>
    <property type="evidence" value="ECO:0007669"/>
    <property type="project" value="EnsemblFungi"/>
</dbReference>
<dbReference type="EMBL" id="HE978316">
    <property type="protein sequence ID" value="CCK69348.1"/>
    <property type="molecule type" value="Genomic_DNA"/>
</dbReference>
<dbReference type="GO" id="GO:0006260">
    <property type="term" value="P:DNA replication"/>
    <property type="evidence" value="ECO:0007669"/>
    <property type="project" value="EnsemblFungi"/>
</dbReference>
<dbReference type="KEGG" id="kng:KNAG_0C02370"/>
<dbReference type="GO" id="GO:0006289">
    <property type="term" value="P:nucleotide-excision repair"/>
    <property type="evidence" value="ECO:0007669"/>
    <property type="project" value="EnsemblFungi"/>
</dbReference>
<keyword evidence="3" id="KW-0539">Nucleus</keyword>
<dbReference type="InterPro" id="IPR013970">
    <property type="entry name" value="Rfa2"/>
</dbReference>
<dbReference type="AlphaFoldDB" id="J7RIJ4"/>
<dbReference type="eggNOG" id="ENOG502S18S">
    <property type="taxonomic scope" value="Eukaryota"/>
</dbReference>
<dbReference type="GO" id="GO:0005662">
    <property type="term" value="C:DNA replication factor A complex"/>
    <property type="evidence" value="ECO:0007669"/>
    <property type="project" value="EnsemblFungi"/>
</dbReference>
<dbReference type="OrthoDB" id="4040097at2759"/>
<dbReference type="GO" id="GO:0000722">
    <property type="term" value="P:telomere maintenance via recombination"/>
    <property type="evidence" value="ECO:0007669"/>
    <property type="project" value="EnsemblFungi"/>
</dbReference>
<accession>J7RIJ4</accession>
<evidence type="ECO:0000256" key="1">
    <source>
        <dbReference type="ARBA" id="ARBA00004123"/>
    </source>
</evidence>
<dbReference type="GO" id="GO:0007131">
    <property type="term" value="P:reciprocal meiotic recombination"/>
    <property type="evidence" value="ECO:0007669"/>
    <property type="project" value="EnsemblFungi"/>
</dbReference>
<evidence type="ECO:0008006" key="6">
    <source>
        <dbReference type="Google" id="ProtNLM"/>
    </source>
</evidence>
<evidence type="ECO:0000256" key="3">
    <source>
        <dbReference type="ARBA" id="ARBA00023242"/>
    </source>
</evidence>
<dbReference type="GO" id="GO:0006265">
    <property type="term" value="P:DNA topological change"/>
    <property type="evidence" value="ECO:0007669"/>
    <property type="project" value="EnsemblFungi"/>
</dbReference>
<comment type="subcellular location">
    <subcellularLocation>
        <location evidence="1">Nucleus</location>
    </subcellularLocation>
</comment>
<name>J7RIJ4_HUIN7</name>
<organism evidence="4 5">
    <name type="scientific">Huiozyma naganishii (strain ATCC MYA-139 / BCRC 22969 / CBS 8797 / KCTC 17520 / NBRC 10181 / NCYC 3082 / Yp74L-3)</name>
    <name type="common">Yeast</name>
    <name type="synonym">Kazachstania naganishii</name>
    <dbReference type="NCBI Taxonomy" id="1071383"/>
    <lineage>
        <taxon>Eukaryota</taxon>
        <taxon>Fungi</taxon>
        <taxon>Dikarya</taxon>
        <taxon>Ascomycota</taxon>
        <taxon>Saccharomycotina</taxon>
        <taxon>Saccharomycetes</taxon>
        <taxon>Saccharomycetales</taxon>
        <taxon>Saccharomycetaceae</taxon>
        <taxon>Huiozyma</taxon>
    </lineage>
</organism>
<keyword evidence="5" id="KW-1185">Reference proteome</keyword>
<dbReference type="GeneID" id="34525028"/>
<dbReference type="STRING" id="1071383.J7RIJ4"/>
<evidence type="ECO:0000313" key="4">
    <source>
        <dbReference type="EMBL" id="CCK69348.1"/>
    </source>
</evidence>
<dbReference type="GO" id="GO:0003690">
    <property type="term" value="F:double-stranded DNA binding"/>
    <property type="evidence" value="ECO:0007669"/>
    <property type="project" value="EnsemblFungi"/>
</dbReference>
<dbReference type="GO" id="GO:0043565">
    <property type="term" value="F:sequence-specific DNA binding"/>
    <property type="evidence" value="ECO:0007669"/>
    <property type="project" value="EnsemblFungi"/>
</dbReference>
<evidence type="ECO:0000256" key="2">
    <source>
        <dbReference type="ARBA" id="ARBA00009761"/>
    </source>
</evidence>
<comment type="similarity">
    <text evidence="2">Belongs to the replication factor A protein 3 family.</text>
</comment>
<dbReference type="Proteomes" id="UP000006310">
    <property type="component" value="Chromosome 3"/>
</dbReference>
<dbReference type="GO" id="GO:0016567">
    <property type="term" value="P:protein ubiquitination"/>
    <property type="evidence" value="ECO:0007669"/>
    <property type="project" value="EnsemblFungi"/>
</dbReference>
<dbReference type="HOGENOM" id="CLU_2098758_0_0_1"/>
<dbReference type="GO" id="GO:0000794">
    <property type="term" value="C:condensed nuclear chromosome"/>
    <property type="evidence" value="ECO:0007669"/>
    <property type="project" value="EnsemblFungi"/>
</dbReference>
<gene>
    <name evidence="4" type="primary">KNAG0C02370</name>
    <name evidence="4" type="ordered locus">KNAG_0C02370</name>
</gene>
<evidence type="ECO:0000313" key="5">
    <source>
        <dbReference type="Proteomes" id="UP000006310"/>
    </source>
</evidence>
<dbReference type="Pfam" id="PF08661">
    <property type="entry name" value="Rep_fac-A_3"/>
    <property type="match status" value="1"/>
</dbReference>
<dbReference type="GO" id="GO:0000781">
    <property type="term" value="C:chromosome, telomeric region"/>
    <property type="evidence" value="ECO:0007669"/>
    <property type="project" value="EnsemblFungi"/>
</dbReference>
<dbReference type="RefSeq" id="XP_022463594.1">
    <property type="nucleotide sequence ID" value="XM_022606949.1"/>
</dbReference>
<reference evidence="5" key="2">
    <citation type="submission" date="2012-08" db="EMBL/GenBank/DDBJ databases">
        <title>Genome sequence of Kazachstania naganishii.</title>
        <authorList>
            <person name="Gordon J.L."/>
            <person name="Armisen D."/>
            <person name="Proux-Wera E."/>
            <person name="OhEigeartaigh S.S."/>
            <person name="Byrne K.P."/>
            <person name="Wolfe K.H."/>
        </authorList>
    </citation>
    <scope>NUCLEOTIDE SEQUENCE [LARGE SCALE GENOMIC DNA]</scope>
    <source>
        <strain evidence="5">ATCC MYA-139 / BCRC 22969 / CBS 8797 / CCRC 22969 / KCTC 17520 / NBRC 10181 / NCYC 3082</strain>
    </source>
</reference>
<reference evidence="4 5" key="1">
    <citation type="journal article" date="2011" name="Proc. Natl. Acad. Sci. U.S.A.">
        <title>Evolutionary erosion of yeast sex chromosomes by mating-type switching accidents.</title>
        <authorList>
            <person name="Gordon J.L."/>
            <person name="Armisen D."/>
            <person name="Proux-Wera E."/>
            <person name="Oheigeartaigh S.S."/>
            <person name="Byrne K.P."/>
            <person name="Wolfe K.H."/>
        </authorList>
    </citation>
    <scope>NUCLEOTIDE SEQUENCE [LARGE SCALE GENOMIC DNA]</scope>
    <source>
        <strain evidence="5">ATCC MYA-139 / BCRC 22969 / CBS 8797 / CCRC 22969 / KCTC 17520 / NBRC 10181 / NCYC 3082</strain>
    </source>
</reference>
<dbReference type="OMA" id="FRIIGQV"/>
<proteinExistence type="inferred from homology"/>
<dbReference type="GO" id="GO:0007004">
    <property type="term" value="P:telomere maintenance via telomerase"/>
    <property type="evidence" value="ECO:0007669"/>
    <property type="project" value="EnsemblFungi"/>
</dbReference>
<dbReference type="GO" id="GO:0000724">
    <property type="term" value="P:double-strand break repair via homologous recombination"/>
    <property type="evidence" value="ECO:0007669"/>
    <property type="project" value="EnsemblFungi"/>
</dbReference>